<gene>
    <name evidence="2" type="ORF">GCM10009823_18310</name>
</gene>
<dbReference type="SUPFAM" id="SSF55469">
    <property type="entry name" value="FMN-dependent nitroreductase-like"/>
    <property type="match status" value="1"/>
</dbReference>
<proteinExistence type="predicted"/>
<keyword evidence="3" id="KW-1185">Reference proteome</keyword>
<evidence type="ECO:0000313" key="2">
    <source>
        <dbReference type="EMBL" id="GAA2097574.1"/>
    </source>
</evidence>
<evidence type="ECO:0000313" key="3">
    <source>
        <dbReference type="Proteomes" id="UP001500984"/>
    </source>
</evidence>
<protein>
    <recommendedName>
        <fullName evidence="1">Nitroreductase domain-containing protein</fullName>
    </recommendedName>
</protein>
<name>A0ABN2WSN3_9MICO</name>
<dbReference type="Pfam" id="PF00881">
    <property type="entry name" value="Nitroreductase"/>
    <property type="match status" value="1"/>
</dbReference>
<comment type="caution">
    <text evidence="2">The sequence shown here is derived from an EMBL/GenBank/DDBJ whole genome shotgun (WGS) entry which is preliminary data.</text>
</comment>
<accession>A0ABN2WSN3</accession>
<dbReference type="EMBL" id="BAAAPZ010000007">
    <property type="protein sequence ID" value="GAA2097574.1"/>
    <property type="molecule type" value="Genomic_DNA"/>
</dbReference>
<reference evidence="2 3" key="1">
    <citation type="journal article" date="2019" name="Int. J. Syst. Evol. Microbiol.">
        <title>The Global Catalogue of Microorganisms (GCM) 10K type strain sequencing project: providing services to taxonomists for standard genome sequencing and annotation.</title>
        <authorList>
            <consortium name="The Broad Institute Genomics Platform"/>
            <consortium name="The Broad Institute Genome Sequencing Center for Infectious Disease"/>
            <person name="Wu L."/>
            <person name="Ma J."/>
        </authorList>
    </citation>
    <scope>NUCLEOTIDE SEQUENCE [LARGE SCALE GENOMIC DNA]</scope>
    <source>
        <strain evidence="2 3">JCM 15900</strain>
    </source>
</reference>
<feature type="domain" description="Nitroreductase" evidence="1">
    <location>
        <begin position="1"/>
        <end position="54"/>
    </location>
</feature>
<evidence type="ECO:0000259" key="1">
    <source>
        <dbReference type="Pfam" id="PF00881"/>
    </source>
</evidence>
<dbReference type="InterPro" id="IPR029479">
    <property type="entry name" value="Nitroreductase"/>
</dbReference>
<dbReference type="InterPro" id="IPR000415">
    <property type="entry name" value="Nitroreductase-like"/>
</dbReference>
<dbReference type="Gene3D" id="3.40.109.10">
    <property type="entry name" value="NADH Oxidase"/>
    <property type="match status" value="1"/>
</dbReference>
<dbReference type="Proteomes" id="UP001500984">
    <property type="component" value="Unassembled WGS sequence"/>
</dbReference>
<organism evidence="2 3">
    <name type="scientific">Brevibacterium salitolerans</name>
    <dbReference type="NCBI Taxonomy" id="1403566"/>
    <lineage>
        <taxon>Bacteria</taxon>
        <taxon>Bacillati</taxon>
        <taxon>Actinomycetota</taxon>
        <taxon>Actinomycetes</taxon>
        <taxon>Micrococcales</taxon>
        <taxon>Brevibacteriaceae</taxon>
        <taxon>Brevibacterium</taxon>
    </lineage>
</organism>
<sequence length="79" mass="8587">MDCGLYIGTFLLAAENLGLACIPQAALVMRAAVLREYFGLSEDRQLVAGISFGYEGTGYATNSYRTERSGLEEVVTWAD</sequence>